<organism evidence="5 6">
    <name type="scientific">Brevibacillus brevis</name>
    <name type="common">Bacillus brevis</name>
    <dbReference type="NCBI Taxonomy" id="1393"/>
    <lineage>
        <taxon>Bacteria</taxon>
        <taxon>Bacillati</taxon>
        <taxon>Bacillota</taxon>
        <taxon>Bacilli</taxon>
        <taxon>Bacillales</taxon>
        <taxon>Paenibacillaceae</taxon>
        <taxon>Brevibacillus</taxon>
    </lineage>
</organism>
<feature type="domain" description="HTH gntR-type" evidence="4">
    <location>
        <begin position="5"/>
        <end position="73"/>
    </location>
</feature>
<reference evidence="5 6" key="1">
    <citation type="submission" date="2023-09" db="EMBL/GenBank/DDBJ databases">
        <title>Complete Genome and Methylome dissection of Bacillus brevis NEB573 original source of BbsI restriction endonuclease.</title>
        <authorList>
            <person name="Fomenkov A."/>
            <person name="Roberts R.D."/>
        </authorList>
    </citation>
    <scope>NUCLEOTIDE SEQUENCE [LARGE SCALE GENOMIC DNA]</scope>
    <source>
        <strain evidence="5 6">NEB573</strain>
    </source>
</reference>
<evidence type="ECO:0000256" key="1">
    <source>
        <dbReference type="ARBA" id="ARBA00023015"/>
    </source>
</evidence>
<sequence>MRKYDTVRSDLTEKIEAYIQEHQLKAHDKLPSERELSEIWDVNRMTLRSATRRLVDEGILYSVPGSGTYVAAKKINRNLWQFLSFSEAMKEAGLDARTNVISCRQIEANKKLAQTFSILLGTPVIELKRIRIVEEEPFSLETIYIPSRFCPGLEKHDLEKQSLYAVLRNVYGIELTRSRQEISLTYLTEEEAAFLGVAEGEAAVCTKVVTATEEKLPVEYTIEIARGDRCQFSTILR</sequence>
<dbReference type="SUPFAM" id="SSF46785">
    <property type="entry name" value="Winged helix' DNA-binding domain"/>
    <property type="match status" value="1"/>
</dbReference>
<dbReference type="Gene3D" id="1.10.10.10">
    <property type="entry name" value="Winged helix-like DNA-binding domain superfamily/Winged helix DNA-binding domain"/>
    <property type="match status" value="1"/>
</dbReference>
<accession>A0ABY9TBS2</accession>
<dbReference type="Gene3D" id="3.40.1410.10">
    <property type="entry name" value="Chorismate lyase-like"/>
    <property type="match status" value="1"/>
</dbReference>
<evidence type="ECO:0000259" key="4">
    <source>
        <dbReference type="PROSITE" id="PS50949"/>
    </source>
</evidence>
<dbReference type="SMART" id="SM00345">
    <property type="entry name" value="HTH_GNTR"/>
    <property type="match status" value="1"/>
</dbReference>
<evidence type="ECO:0000313" key="5">
    <source>
        <dbReference type="EMBL" id="WNC17557.1"/>
    </source>
</evidence>
<dbReference type="InterPro" id="IPR036388">
    <property type="entry name" value="WH-like_DNA-bd_sf"/>
</dbReference>
<dbReference type="InterPro" id="IPR000524">
    <property type="entry name" value="Tscrpt_reg_HTH_GntR"/>
</dbReference>
<name>A0ABY9TBS2_BREBE</name>
<dbReference type="PROSITE" id="PS50949">
    <property type="entry name" value="HTH_GNTR"/>
    <property type="match status" value="1"/>
</dbReference>
<dbReference type="InterPro" id="IPR036390">
    <property type="entry name" value="WH_DNA-bd_sf"/>
</dbReference>
<protein>
    <submittedName>
        <fullName evidence="5">GntR family transcriptional regulator</fullName>
    </submittedName>
</protein>
<dbReference type="CDD" id="cd07377">
    <property type="entry name" value="WHTH_GntR"/>
    <property type="match status" value="1"/>
</dbReference>
<evidence type="ECO:0000256" key="2">
    <source>
        <dbReference type="ARBA" id="ARBA00023125"/>
    </source>
</evidence>
<proteinExistence type="predicted"/>
<dbReference type="InterPro" id="IPR011663">
    <property type="entry name" value="UTRA"/>
</dbReference>
<dbReference type="Pfam" id="PF00392">
    <property type="entry name" value="GntR"/>
    <property type="match status" value="1"/>
</dbReference>
<keyword evidence="6" id="KW-1185">Reference proteome</keyword>
<dbReference type="RefSeq" id="WP_310773935.1">
    <property type="nucleotide sequence ID" value="NZ_CP134050.1"/>
</dbReference>
<dbReference type="EMBL" id="CP134050">
    <property type="protein sequence ID" value="WNC17557.1"/>
    <property type="molecule type" value="Genomic_DNA"/>
</dbReference>
<keyword evidence="3" id="KW-0804">Transcription</keyword>
<keyword evidence="1" id="KW-0805">Transcription regulation</keyword>
<dbReference type="InterPro" id="IPR050679">
    <property type="entry name" value="Bact_HTH_transcr_reg"/>
</dbReference>
<dbReference type="Pfam" id="PF07702">
    <property type="entry name" value="UTRA"/>
    <property type="match status" value="1"/>
</dbReference>
<dbReference type="PANTHER" id="PTHR44846:SF1">
    <property type="entry name" value="MANNOSYL-D-GLYCERATE TRANSPORT_METABOLISM SYSTEM REPRESSOR MNGR-RELATED"/>
    <property type="match status" value="1"/>
</dbReference>
<dbReference type="PRINTS" id="PR00035">
    <property type="entry name" value="HTHGNTR"/>
</dbReference>
<gene>
    <name evidence="5" type="ORF">RGB73_15000</name>
</gene>
<evidence type="ECO:0000256" key="3">
    <source>
        <dbReference type="ARBA" id="ARBA00023163"/>
    </source>
</evidence>
<dbReference type="SUPFAM" id="SSF64288">
    <property type="entry name" value="Chorismate lyase-like"/>
    <property type="match status" value="1"/>
</dbReference>
<evidence type="ECO:0000313" key="6">
    <source>
        <dbReference type="Proteomes" id="UP001256827"/>
    </source>
</evidence>
<dbReference type="PANTHER" id="PTHR44846">
    <property type="entry name" value="MANNOSYL-D-GLYCERATE TRANSPORT/METABOLISM SYSTEM REPRESSOR MNGR-RELATED"/>
    <property type="match status" value="1"/>
</dbReference>
<dbReference type="Proteomes" id="UP001256827">
    <property type="component" value="Chromosome"/>
</dbReference>
<dbReference type="SMART" id="SM00866">
    <property type="entry name" value="UTRA"/>
    <property type="match status" value="1"/>
</dbReference>
<keyword evidence="2" id="KW-0238">DNA-binding</keyword>
<dbReference type="InterPro" id="IPR028978">
    <property type="entry name" value="Chorismate_lyase_/UTRA_dom_sf"/>
</dbReference>